<proteinExistence type="predicted"/>
<dbReference type="OrthoDB" id="3058001at2759"/>
<feature type="compositionally biased region" description="Polar residues" evidence="1">
    <location>
        <begin position="52"/>
        <end position="61"/>
    </location>
</feature>
<reference evidence="3 4" key="1">
    <citation type="journal article" date="2018" name="Evol. Lett.">
        <title>Horizontal gene cluster transfer increased hallucinogenic mushroom diversity.</title>
        <authorList>
            <person name="Reynolds H.T."/>
            <person name="Vijayakumar V."/>
            <person name="Gluck-Thaler E."/>
            <person name="Korotkin H.B."/>
            <person name="Matheny P.B."/>
            <person name="Slot J.C."/>
        </authorList>
    </citation>
    <scope>NUCLEOTIDE SEQUENCE [LARGE SCALE GENOMIC DNA]</scope>
    <source>
        <strain evidence="3 4">SRW20</strain>
    </source>
</reference>
<protein>
    <submittedName>
        <fullName evidence="3">Uncharacterized protein</fullName>
    </submittedName>
</protein>
<gene>
    <name evidence="3" type="ORF">CVT26_014949</name>
</gene>
<evidence type="ECO:0000313" key="4">
    <source>
        <dbReference type="Proteomes" id="UP000284706"/>
    </source>
</evidence>
<dbReference type="EMBL" id="NHYE01005421">
    <property type="protein sequence ID" value="PPQ73127.1"/>
    <property type="molecule type" value="Genomic_DNA"/>
</dbReference>
<evidence type="ECO:0000313" key="3">
    <source>
        <dbReference type="EMBL" id="PPQ73127.1"/>
    </source>
</evidence>
<feature type="transmembrane region" description="Helical" evidence="2">
    <location>
        <begin position="111"/>
        <end position="130"/>
    </location>
</feature>
<name>A0A409W3M6_9AGAR</name>
<feature type="transmembrane region" description="Helical" evidence="2">
    <location>
        <begin position="142"/>
        <end position="166"/>
    </location>
</feature>
<sequence>MDELPAFVLLNETLHSVASGARRRDLLRQIRSSAQADAPRVGQARDEGDTIPSRSSSSGQLQPHAPAQVEGQARQKIKLTPWRLVNTIVILSIGLPKAVYSYLGYPVTVNTLDWALGLCWCLGAFWLSIFESEQQDRWPWFFQCDLVLPISIAQVACAMFATFFVISLSLTTPMCKRSAI</sequence>
<dbReference type="InParanoid" id="A0A409W3M6"/>
<evidence type="ECO:0000256" key="2">
    <source>
        <dbReference type="SAM" id="Phobius"/>
    </source>
</evidence>
<keyword evidence="2" id="KW-0472">Membrane</keyword>
<feature type="transmembrane region" description="Helical" evidence="2">
    <location>
        <begin position="84"/>
        <end position="105"/>
    </location>
</feature>
<keyword evidence="4" id="KW-1185">Reference proteome</keyword>
<keyword evidence="2" id="KW-0812">Transmembrane</keyword>
<keyword evidence="2" id="KW-1133">Transmembrane helix</keyword>
<dbReference type="AlphaFoldDB" id="A0A409W3M6"/>
<feature type="region of interest" description="Disordered" evidence="1">
    <location>
        <begin position="33"/>
        <end position="67"/>
    </location>
</feature>
<comment type="caution">
    <text evidence="3">The sequence shown here is derived from an EMBL/GenBank/DDBJ whole genome shotgun (WGS) entry which is preliminary data.</text>
</comment>
<evidence type="ECO:0000256" key="1">
    <source>
        <dbReference type="SAM" id="MobiDB-lite"/>
    </source>
</evidence>
<dbReference type="Proteomes" id="UP000284706">
    <property type="component" value="Unassembled WGS sequence"/>
</dbReference>
<organism evidence="3 4">
    <name type="scientific">Gymnopilus dilepis</name>
    <dbReference type="NCBI Taxonomy" id="231916"/>
    <lineage>
        <taxon>Eukaryota</taxon>
        <taxon>Fungi</taxon>
        <taxon>Dikarya</taxon>
        <taxon>Basidiomycota</taxon>
        <taxon>Agaricomycotina</taxon>
        <taxon>Agaricomycetes</taxon>
        <taxon>Agaricomycetidae</taxon>
        <taxon>Agaricales</taxon>
        <taxon>Agaricineae</taxon>
        <taxon>Hymenogastraceae</taxon>
        <taxon>Gymnopilus</taxon>
    </lineage>
</organism>
<accession>A0A409W3M6</accession>